<comment type="caution">
    <text evidence="1">The sequence shown here is derived from an EMBL/GenBank/DDBJ whole genome shotgun (WGS) entry which is preliminary data.</text>
</comment>
<feature type="non-terminal residue" evidence="1">
    <location>
        <position position="1"/>
    </location>
</feature>
<accession>A0A9P1FJV5</accession>
<evidence type="ECO:0000313" key="2">
    <source>
        <dbReference type="EMBL" id="CAL4767191.1"/>
    </source>
</evidence>
<reference evidence="1" key="1">
    <citation type="submission" date="2022-10" db="EMBL/GenBank/DDBJ databases">
        <authorList>
            <person name="Chen Y."/>
            <person name="Dougan E. K."/>
            <person name="Chan C."/>
            <person name="Rhodes N."/>
            <person name="Thang M."/>
        </authorList>
    </citation>
    <scope>NUCLEOTIDE SEQUENCE</scope>
</reference>
<dbReference type="Proteomes" id="UP001152797">
    <property type="component" value="Unassembled WGS sequence"/>
</dbReference>
<gene>
    <name evidence="1" type="ORF">C1SCF055_LOCUS7801</name>
</gene>
<name>A0A9P1FJV5_9DINO</name>
<organism evidence="1">
    <name type="scientific">Cladocopium goreaui</name>
    <dbReference type="NCBI Taxonomy" id="2562237"/>
    <lineage>
        <taxon>Eukaryota</taxon>
        <taxon>Sar</taxon>
        <taxon>Alveolata</taxon>
        <taxon>Dinophyceae</taxon>
        <taxon>Suessiales</taxon>
        <taxon>Symbiodiniaceae</taxon>
        <taxon>Cladocopium</taxon>
    </lineage>
</organism>
<reference evidence="2 3" key="2">
    <citation type="submission" date="2024-05" db="EMBL/GenBank/DDBJ databases">
        <authorList>
            <person name="Chen Y."/>
            <person name="Shah S."/>
            <person name="Dougan E. K."/>
            <person name="Thang M."/>
            <person name="Chan C."/>
        </authorList>
    </citation>
    <scope>NUCLEOTIDE SEQUENCE [LARGE SCALE GENOMIC DNA]</scope>
</reference>
<dbReference type="EMBL" id="CAMXCT020000519">
    <property type="protein sequence ID" value="CAL1133254.1"/>
    <property type="molecule type" value="Genomic_DNA"/>
</dbReference>
<protein>
    <submittedName>
        <fullName evidence="1">Uncharacterized protein</fullName>
    </submittedName>
</protein>
<keyword evidence="3" id="KW-1185">Reference proteome</keyword>
<dbReference type="EMBL" id="CAMXCT030000519">
    <property type="protein sequence ID" value="CAL4767191.1"/>
    <property type="molecule type" value="Genomic_DNA"/>
</dbReference>
<dbReference type="EMBL" id="CAMXCT010000519">
    <property type="protein sequence ID" value="CAI3979879.1"/>
    <property type="molecule type" value="Genomic_DNA"/>
</dbReference>
<feature type="non-terminal residue" evidence="1">
    <location>
        <position position="55"/>
    </location>
</feature>
<dbReference type="AlphaFoldDB" id="A0A9P1FJV5"/>
<evidence type="ECO:0000313" key="3">
    <source>
        <dbReference type="Proteomes" id="UP001152797"/>
    </source>
</evidence>
<sequence>VCQLELEALLKAKPSERYRLTLEDLCHDRDDMAQDEEKVAPRASELVVELGSWAQ</sequence>
<proteinExistence type="predicted"/>
<evidence type="ECO:0000313" key="1">
    <source>
        <dbReference type="EMBL" id="CAI3979879.1"/>
    </source>
</evidence>